<feature type="compositionally biased region" description="Low complexity" evidence="1">
    <location>
        <begin position="91"/>
        <end position="104"/>
    </location>
</feature>
<organism evidence="3 4">
    <name type="scientific">Fodinisporobacter ferrooxydans</name>
    <dbReference type="NCBI Taxonomy" id="2901836"/>
    <lineage>
        <taxon>Bacteria</taxon>
        <taxon>Bacillati</taxon>
        <taxon>Bacillota</taxon>
        <taxon>Bacilli</taxon>
        <taxon>Bacillales</taxon>
        <taxon>Alicyclobacillaceae</taxon>
        <taxon>Fodinisporobacter</taxon>
    </lineage>
</organism>
<keyword evidence="2" id="KW-1133">Transmembrane helix</keyword>
<protein>
    <recommendedName>
        <fullName evidence="5">DUF4367 domain-containing protein</fullName>
    </recommendedName>
</protein>
<keyword evidence="2" id="KW-0472">Membrane</keyword>
<feature type="transmembrane region" description="Helical" evidence="2">
    <location>
        <begin position="60"/>
        <end position="80"/>
    </location>
</feature>
<feature type="region of interest" description="Disordered" evidence="1">
    <location>
        <begin position="89"/>
        <end position="246"/>
    </location>
</feature>
<dbReference type="Proteomes" id="UP000830167">
    <property type="component" value="Chromosome"/>
</dbReference>
<evidence type="ECO:0008006" key="5">
    <source>
        <dbReference type="Google" id="ProtNLM"/>
    </source>
</evidence>
<reference evidence="3" key="1">
    <citation type="submission" date="2021-12" db="EMBL/GenBank/DDBJ databases">
        <title>Alicyclobacillaceae gen. nov., sp. nov., isolated from chalcocite enrichment system.</title>
        <authorList>
            <person name="Jiang Z."/>
        </authorList>
    </citation>
    <scope>NUCLEOTIDE SEQUENCE</scope>
    <source>
        <strain evidence="3">MYW30-H2</strain>
    </source>
</reference>
<keyword evidence="4" id="KW-1185">Reference proteome</keyword>
<feature type="compositionally biased region" description="Polar residues" evidence="1">
    <location>
        <begin position="131"/>
        <end position="140"/>
    </location>
</feature>
<evidence type="ECO:0000256" key="2">
    <source>
        <dbReference type="SAM" id="Phobius"/>
    </source>
</evidence>
<feature type="compositionally biased region" description="Polar residues" evidence="1">
    <location>
        <begin position="212"/>
        <end position="229"/>
    </location>
</feature>
<feature type="compositionally biased region" description="Polar residues" evidence="1">
    <location>
        <begin position="177"/>
        <end position="198"/>
    </location>
</feature>
<name>A0ABY4CNZ3_9BACL</name>
<evidence type="ECO:0000256" key="1">
    <source>
        <dbReference type="SAM" id="MobiDB-lite"/>
    </source>
</evidence>
<evidence type="ECO:0000313" key="3">
    <source>
        <dbReference type="EMBL" id="UOF92218.1"/>
    </source>
</evidence>
<dbReference type="RefSeq" id="WP_347438904.1">
    <property type="nucleotide sequence ID" value="NZ_CP089291.1"/>
</dbReference>
<accession>A0ABY4CNZ3</accession>
<gene>
    <name evidence="3" type="ORF">LSG31_08655</name>
</gene>
<feature type="compositionally biased region" description="Polar residues" evidence="1">
    <location>
        <begin position="149"/>
        <end position="169"/>
    </location>
</feature>
<proteinExistence type="predicted"/>
<dbReference type="EMBL" id="CP089291">
    <property type="protein sequence ID" value="UOF92218.1"/>
    <property type="molecule type" value="Genomic_DNA"/>
</dbReference>
<keyword evidence="2" id="KW-0812">Transmembrane</keyword>
<evidence type="ECO:0000313" key="4">
    <source>
        <dbReference type="Proteomes" id="UP000830167"/>
    </source>
</evidence>
<sequence>MKQKHPDNIDQALAIVKEAANESVFKNWTVTDQMKDSLFQAIELQERNGTVKQNRRMSNIAKVSLLACAGIALLFVTPQFREVVQHLIQHSQSSSNSPNATSSRSTDRRKSDTAQSSVSATDSKHMGKEAQNPSTGNSQKLAVADETKPNLNLSIGMSRSRTPSMQQIPEQPLEKQPASSKRTQLQGNINATGTQVSVPDNAATAKEKPANLQAQSKAQKLDSPQSVQPHPSGIRSTGLVADTNSNARPNANQSILKQIQYLVKQDFLVKVLGQNGMVSLYKLPSAHTIYCTRIASNRIGVYVNDSEKLPMQLTADEWRSLVQSGSIHILPYEGIVTDTIPQQAVAIVPNDPVRQSIETLGTEHLLYGVQLPNGGVLFLTADSNSSSVVPSVITAWPQSGIHMADYVQYPDLIFQPAFSNIGWGQLQSEVHWVRMSDAAYRQWQQTRHK</sequence>